<keyword evidence="2" id="KW-0808">Transferase</keyword>
<proteinExistence type="inferred from homology"/>
<dbReference type="Proteomes" id="UP000660861">
    <property type="component" value="Unassembled WGS sequence"/>
</dbReference>
<dbReference type="Pfam" id="PF00294">
    <property type="entry name" value="PfkB"/>
    <property type="match status" value="1"/>
</dbReference>
<dbReference type="PROSITE" id="PS00584">
    <property type="entry name" value="PFKB_KINASES_2"/>
    <property type="match status" value="1"/>
</dbReference>
<feature type="domain" description="Carbohydrate kinase PfkB" evidence="4">
    <location>
        <begin position="3"/>
        <end position="307"/>
    </location>
</feature>
<dbReference type="InterPro" id="IPR011611">
    <property type="entry name" value="PfkB_dom"/>
</dbReference>
<evidence type="ECO:0000313" key="6">
    <source>
        <dbReference type="Proteomes" id="UP000660861"/>
    </source>
</evidence>
<comment type="caution">
    <text evidence="5">The sequence shown here is derived from an EMBL/GenBank/DDBJ whole genome shotgun (WGS) entry which is preliminary data.</text>
</comment>
<evidence type="ECO:0000256" key="3">
    <source>
        <dbReference type="ARBA" id="ARBA00022777"/>
    </source>
</evidence>
<keyword evidence="6" id="KW-1185">Reference proteome</keyword>
<dbReference type="InterPro" id="IPR002173">
    <property type="entry name" value="Carboh/pur_kinase_PfkB_CS"/>
</dbReference>
<dbReference type="PANTHER" id="PTHR43085:SF54">
    <property type="entry name" value="PUTATIVE-RELATED"/>
    <property type="match status" value="1"/>
</dbReference>
<dbReference type="EMBL" id="JACRTC010000003">
    <property type="protein sequence ID" value="MBC8570458.1"/>
    <property type="molecule type" value="Genomic_DNA"/>
</dbReference>
<reference evidence="5" key="1">
    <citation type="submission" date="2020-08" db="EMBL/GenBank/DDBJ databases">
        <title>Genome public.</title>
        <authorList>
            <person name="Liu C."/>
            <person name="Sun Q."/>
        </authorList>
    </citation>
    <scope>NUCLEOTIDE SEQUENCE</scope>
    <source>
        <strain evidence="5">NSJ-54</strain>
    </source>
</reference>
<dbReference type="InterPro" id="IPR050306">
    <property type="entry name" value="PfkB_Carbo_kinase"/>
</dbReference>
<protein>
    <submittedName>
        <fullName evidence="5">Carbohydrate kinase</fullName>
    </submittedName>
</protein>
<name>A0A926ECC1_9FIRM</name>
<dbReference type="Gene3D" id="3.40.1190.20">
    <property type="match status" value="1"/>
</dbReference>
<evidence type="ECO:0000259" key="4">
    <source>
        <dbReference type="Pfam" id="PF00294"/>
    </source>
</evidence>
<comment type="similarity">
    <text evidence="1">Belongs to the carbohydrate kinase PfkB family.</text>
</comment>
<dbReference type="PANTHER" id="PTHR43085">
    <property type="entry name" value="HEXOKINASE FAMILY MEMBER"/>
    <property type="match status" value="1"/>
</dbReference>
<keyword evidence="3 5" id="KW-0418">Kinase</keyword>
<dbReference type="SUPFAM" id="SSF53613">
    <property type="entry name" value="Ribokinase-like"/>
    <property type="match status" value="1"/>
</dbReference>
<accession>A0A926ECC1</accession>
<dbReference type="AlphaFoldDB" id="A0A926ECC1"/>
<sequence>MYDVVSLGEFIIDFTPYANPENKIVFEQKPGGAPCNLAAGVAKLGKKAAFIGKVGKDMFGDVCIETLEKADIDTKGVVMTDECNTTLAFVKLLPSGDRRFSFYRNPGADMMLGFDEVDLSIIDNTKIFHFGSVSMTHEPSRTATMEAAKYAKSKGKLISYDPNLRESLWPDLGMAKDVMLEAMQYADIVKISHEELEFLTGQTDLDAGSKMLMDQYGIKMMTITLAADGAYGRVGDNTVKLGAYDVKTIDTNGAGDSFFSGVLYKVLELGKPVEEATAQELHDIIDFGNATGSITTTGYGAIPSMPTLEEVYDCIKNVPILK</sequence>
<evidence type="ECO:0000256" key="2">
    <source>
        <dbReference type="ARBA" id="ARBA00022679"/>
    </source>
</evidence>
<dbReference type="GO" id="GO:0016301">
    <property type="term" value="F:kinase activity"/>
    <property type="evidence" value="ECO:0007669"/>
    <property type="project" value="UniProtKB-KW"/>
</dbReference>
<dbReference type="RefSeq" id="WP_262397551.1">
    <property type="nucleotide sequence ID" value="NZ_JACRTC010000003.1"/>
</dbReference>
<organism evidence="5 6">
    <name type="scientific">Zongyangia hominis</name>
    <dbReference type="NCBI Taxonomy" id="2763677"/>
    <lineage>
        <taxon>Bacteria</taxon>
        <taxon>Bacillati</taxon>
        <taxon>Bacillota</taxon>
        <taxon>Clostridia</taxon>
        <taxon>Eubacteriales</taxon>
        <taxon>Oscillospiraceae</taxon>
        <taxon>Zongyangia</taxon>
    </lineage>
</organism>
<evidence type="ECO:0000313" key="5">
    <source>
        <dbReference type="EMBL" id="MBC8570458.1"/>
    </source>
</evidence>
<evidence type="ECO:0000256" key="1">
    <source>
        <dbReference type="ARBA" id="ARBA00010688"/>
    </source>
</evidence>
<gene>
    <name evidence="5" type="ORF">H8709_06390</name>
</gene>
<dbReference type="InterPro" id="IPR029056">
    <property type="entry name" value="Ribokinase-like"/>
</dbReference>
<dbReference type="CDD" id="cd01167">
    <property type="entry name" value="bac_FRK"/>
    <property type="match status" value="1"/>
</dbReference>